<dbReference type="SUPFAM" id="SSF52151">
    <property type="entry name" value="FabD/lysophospholipase-like"/>
    <property type="match status" value="1"/>
</dbReference>
<dbReference type="GO" id="GO:0046486">
    <property type="term" value="P:glycerolipid metabolic process"/>
    <property type="evidence" value="ECO:0007669"/>
    <property type="project" value="UniProtKB-ARBA"/>
</dbReference>
<evidence type="ECO:0000256" key="4">
    <source>
        <dbReference type="PROSITE-ProRule" id="PRU01161"/>
    </source>
</evidence>
<feature type="domain" description="PNPLA" evidence="5">
    <location>
        <begin position="1"/>
        <end position="162"/>
    </location>
</feature>
<dbReference type="GO" id="GO:0016020">
    <property type="term" value="C:membrane"/>
    <property type="evidence" value="ECO:0007669"/>
    <property type="project" value="TreeGrafter"/>
</dbReference>
<feature type="active site" description="Nucleophile" evidence="4">
    <location>
        <position position="6"/>
    </location>
</feature>
<keyword evidence="3 4" id="KW-0443">Lipid metabolism</keyword>
<dbReference type="EMBL" id="CP138587">
    <property type="protein sequence ID" value="WPH02326.1"/>
    <property type="molecule type" value="Genomic_DNA"/>
</dbReference>
<dbReference type="Proteomes" id="UP001303373">
    <property type="component" value="Chromosome 8"/>
</dbReference>
<dbReference type="Gene3D" id="3.40.1090.10">
    <property type="entry name" value="Cytosolic phospholipase A2 catalytic domain"/>
    <property type="match status" value="1"/>
</dbReference>
<dbReference type="AlphaFoldDB" id="A0AAQ3RAP5"/>
<dbReference type="InterPro" id="IPR002641">
    <property type="entry name" value="PNPLA_dom"/>
</dbReference>
<reference evidence="6 7" key="1">
    <citation type="submission" date="2023-11" db="EMBL/GenBank/DDBJ databases">
        <title>An acidophilic fungus is an integral part of prey digestion in a carnivorous sundew plant.</title>
        <authorList>
            <person name="Tsai I.J."/>
        </authorList>
    </citation>
    <scope>NUCLEOTIDE SEQUENCE [LARGE SCALE GENOMIC DNA]</scope>
    <source>
        <strain evidence="6">169a</strain>
    </source>
</reference>
<protein>
    <recommendedName>
        <fullName evidence="5">PNPLA domain-containing protein</fullName>
    </recommendedName>
</protein>
<evidence type="ECO:0000313" key="7">
    <source>
        <dbReference type="Proteomes" id="UP001303373"/>
    </source>
</evidence>
<evidence type="ECO:0000313" key="6">
    <source>
        <dbReference type="EMBL" id="WPH02326.1"/>
    </source>
</evidence>
<dbReference type="GO" id="GO:0019369">
    <property type="term" value="P:arachidonate metabolic process"/>
    <property type="evidence" value="ECO:0007669"/>
    <property type="project" value="TreeGrafter"/>
</dbReference>
<dbReference type="Pfam" id="PF01734">
    <property type="entry name" value="Patatin"/>
    <property type="match status" value="1"/>
</dbReference>
<keyword evidence="2 4" id="KW-0442">Lipid degradation</keyword>
<dbReference type="PROSITE" id="PS51635">
    <property type="entry name" value="PNPLA"/>
    <property type="match status" value="1"/>
</dbReference>
<feature type="active site" description="Proton acceptor" evidence="4">
    <location>
        <position position="149"/>
    </location>
</feature>
<evidence type="ECO:0000256" key="2">
    <source>
        <dbReference type="ARBA" id="ARBA00022963"/>
    </source>
</evidence>
<keyword evidence="1 4" id="KW-0378">Hydrolase</keyword>
<feature type="short sequence motif" description="DGA/G" evidence="4">
    <location>
        <begin position="149"/>
        <end position="151"/>
    </location>
</feature>
<evidence type="ECO:0000256" key="3">
    <source>
        <dbReference type="ARBA" id="ARBA00023098"/>
    </source>
</evidence>
<dbReference type="GO" id="GO:0047499">
    <property type="term" value="F:calcium-independent phospholipase A2 activity"/>
    <property type="evidence" value="ECO:0007669"/>
    <property type="project" value="TreeGrafter"/>
</dbReference>
<accession>A0AAQ3RAP5</accession>
<gene>
    <name evidence="6" type="ORF">R9X50_00518900</name>
</gene>
<dbReference type="GO" id="GO:0016042">
    <property type="term" value="P:lipid catabolic process"/>
    <property type="evidence" value="ECO:0007669"/>
    <property type="project" value="UniProtKB-UniRule"/>
</dbReference>
<keyword evidence="7" id="KW-1185">Reference proteome</keyword>
<comment type="caution">
    <text evidence="4">Lacks conserved residue(s) required for the propagation of feature annotation.</text>
</comment>
<organism evidence="6 7">
    <name type="scientific">Acrodontium crateriforme</name>
    <dbReference type="NCBI Taxonomy" id="150365"/>
    <lineage>
        <taxon>Eukaryota</taxon>
        <taxon>Fungi</taxon>
        <taxon>Dikarya</taxon>
        <taxon>Ascomycota</taxon>
        <taxon>Pezizomycotina</taxon>
        <taxon>Dothideomycetes</taxon>
        <taxon>Dothideomycetidae</taxon>
        <taxon>Mycosphaerellales</taxon>
        <taxon>Teratosphaeriaceae</taxon>
        <taxon>Acrodontium</taxon>
    </lineage>
</organism>
<evidence type="ECO:0000259" key="5">
    <source>
        <dbReference type="PROSITE" id="PS51635"/>
    </source>
</evidence>
<dbReference type="PANTHER" id="PTHR24185:SF1">
    <property type="entry name" value="CALCIUM-INDEPENDENT PHOSPHOLIPASE A2-GAMMA"/>
    <property type="match status" value="1"/>
</dbReference>
<dbReference type="InterPro" id="IPR016035">
    <property type="entry name" value="Acyl_Trfase/lysoPLipase"/>
</dbReference>
<sequence length="497" mass="57218">MIGGTSTGGLIAIMLGVLEMTVDEAIESFVALMSTIFKRERRIPFSLISGKIQPRYDTKELENAIKQVIFKRGLPENVRMRNGQVPRCRTFVVALSGNARQTVHFTNYPKRGEPNDMYDKIKLWEAARATSAATTFFAPMKIDGSIFMDGGIGANCPLDSLWKEARLAFGPNALEPQICCVLSVGTGKPNLRAFGENLKDVGQSLLDMATETDRTAERFYENHEDLSNRDGYFRFNPPYLDEVGMDEGDKQAIIRDRTEAYGSDFRERLYIRRFQEVAGTEPKQQNRNPINLSSVSKPTRLFYSLNKTPDHIRPHMKSYWHRLTLPAFEIYAQIAYDCQNRSKYSKGRVDFLAFHETFNLINPSAKKVAEVWARLLKDKSDVPNSRHPVSFVMAILHMLHMERFDPDQQPTDLYNIEGDRREALKRFDRWVPCECKKKCGRQWNFANDIGFSKGGESRKCAVENYLRGNDFRNAFATKDRAMLEAMHEKWRRPRHHQ</sequence>
<dbReference type="PANTHER" id="PTHR24185">
    <property type="entry name" value="CALCIUM-INDEPENDENT PHOSPHOLIPASE A2-GAMMA"/>
    <property type="match status" value="1"/>
</dbReference>
<proteinExistence type="predicted"/>
<evidence type="ECO:0000256" key="1">
    <source>
        <dbReference type="ARBA" id="ARBA00022801"/>
    </source>
</evidence>
<name>A0AAQ3RAP5_9PEZI</name>
<feature type="short sequence motif" description="GXSXG" evidence="4">
    <location>
        <begin position="4"/>
        <end position="8"/>
    </location>
</feature>